<name>A0A445CHK7_ARAHY</name>
<dbReference type="AlphaFoldDB" id="A0A445CHK7"/>
<gene>
    <name evidence="2" type="ORF">Ahy_A07g037018</name>
</gene>
<dbReference type="EMBL" id="SDMP01000007">
    <property type="protein sequence ID" value="RYR50415.1"/>
    <property type="molecule type" value="Genomic_DNA"/>
</dbReference>
<dbReference type="InterPro" id="IPR057136">
    <property type="entry name" value="At2g35280_TPR_dom"/>
</dbReference>
<dbReference type="InterPro" id="IPR040338">
    <property type="entry name" value="At1g67623-like"/>
</dbReference>
<dbReference type="Pfam" id="PF23310">
    <property type="entry name" value="TPR_27"/>
    <property type="match status" value="1"/>
</dbReference>
<feature type="domain" description="At2g35280-like TPR" evidence="1">
    <location>
        <begin position="93"/>
        <end position="190"/>
    </location>
</feature>
<dbReference type="PANTHER" id="PTHR33784:SF49">
    <property type="entry name" value="F-BOX PROTEIN"/>
    <property type="match status" value="1"/>
</dbReference>
<sequence length="278" mass="31009">MERIKKVPTKREYSVGKTSGEKGQAVVRTRCPLKTTPFDIWVSIAMRVTLSSIQDLFNMQATCRLFAAVCRFDGVYRHALVLELPVACFLYRSRQAAMGFVSRCAIARNPAALLRQGMVALFWHGHCRAGIQTVTEAAELGDVEACYLCAMPLLSLDDKDDDDIRRRLAFFYVVRESGAVERCRKVFTQVFASPWLEINLTDPAEAVACRSGGCPTCGTMSVASDLFGVTCVQCLAEDEVRNFLTSVYVLTIFPNPDDRCRSSLVMLPNRESTLFTNE</sequence>
<evidence type="ECO:0000313" key="3">
    <source>
        <dbReference type="Proteomes" id="UP000289738"/>
    </source>
</evidence>
<dbReference type="Proteomes" id="UP000289738">
    <property type="component" value="Chromosome A07"/>
</dbReference>
<comment type="caution">
    <text evidence="2">The sequence shown here is derived from an EMBL/GenBank/DDBJ whole genome shotgun (WGS) entry which is preliminary data.</text>
</comment>
<dbReference type="STRING" id="3818.A0A445CHK7"/>
<organism evidence="2 3">
    <name type="scientific">Arachis hypogaea</name>
    <name type="common">Peanut</name>
    <dbReference type="NCBI Taxonomy" id="3818"/>
    <lineage>
        <taxon>Eukaryota</taxon>
        <taxon>Viridiplantae</taxon>
        <taxon>Streptophyta</taxon>
        <taxon>Embryophyta</taxon>
        <taxon>Tracheophyta</taxon>
        <taxon>Spermatophyta</taxon>
        <taxon>Magnoliopsida</taxon>
        <taxon>eudicotyledons</taxon>
        <taxon>Gunneridae</taxon>
        <taxon>Pentapetalae</taxon>
        <taxon>rosids</taxon>
        <taxon>fabids</taxon>
        <taxon>Fabales</taxon>
        <taxon>Fabaceae</taxon>
        <taxon>Papilionoideae</taxon>
        <taxon>50 kb inversion clade</taxon>
        <taxon>dalbergioids sensu lato</taxon>
        <taxon>Dalbergieae</taxon>
        <taxon>Pterocarpus clade</taxon>
        <taxon>Arachis</taxon>
    </lineage>
</organism>
<dbReference type="PANTHER" id="PTHR33784">
    <property type="entry name" value="OS05G0482100 PROTEIN"/>
    <property type="match status" value="1"/>
</dbReference>
<proteinExistence type="predicted"/>
<reference evidence="2 3" key="1">
    <citation type="submission" date="2019-01" db="EMBL/GenBank/DDBJ databases">
        <title>Sequencing of cultivated peanut Arachis hypogaea provides insights into genome evolution and oil improvement.</title>
        <authorList>
            <person name="Chen X."/>
        </authorList>
    </citation>
    <scope>NUCLEOTIDE SEQUENCE [LARGE SCALE GENOMIC DNA]</scope>
    <source>
        <strain evidence="3">cv. Fuhuasheng</strain>
        <tissue evidence="2">Leaves</tissue>
    </source>
</reference>
<accession>A0A445CHK7</accession>
<evidence type="ECO:0000313" key="2">
    <source>
        <dbReference type="EMBL" id="RYR50415.1"/>
    </source>
</evidence>
<protein>
    <recommendedName>
        <fullName evidence="1">At2g35280-like TPR domain-containing protein</fullName>
    </recommendedName>
</protein>
<keyword evidence="3" id="KW-1185">Reference proteome</keyword>
<evidence type="ECO:0000259" key="1">
    <source>
        <dbReference type="Pfam" id="PF23310"/>
    </source>
</evidence>